<evidence type="ECO:0000313" key="2">
    <source>
        <dbReference type="EMBL" id="OXA46686.1"/>
    </source>
</evidence>
<dbReference type="AlphaFoldDB" id="A0A226DR52"/>
<dbReference type="EMBL" id="LNIX01000014">
    <property type="protein sequence ID" value="OXA46686.1"/>
    <property type="molecule type" value="Genomic_DNA"/>
</dbReference>
<protein>
    <submittedName>
        <fullName evidence="2">Uncharacterized protein</fullName>
    </submittedName>
</protein>
<feature type="region of interest" description="Disordered" evidence="1">
    <location>
        <begin position="349"/>
        <end position="368"/>
    </location>
</feature>
<proteinExistence type="predicted"/>
<name>A0A226DR52_FOLCA</name>
<comment type="caution">
    <text evidence="2">The sequence shown here is derived from an EMBL/GenBank/DDBJ whole genome shotgun (WGS) entry which is preliminary data.</text>
</comment>
<feature type="region of interest" description="Disordered" evidence="1">
    <location>
        <begin position="259"/>
        <end position="280"/>
    </location>
</feature>
<gene>
    <name evidence="2" type="ORF">Fcan01_18219</name>
</gene>
<reference evidence="2 3" key="1">
    <citation type="submission" date="2015-12" db="EMBL/GenBank/DDBJ databases">
        <title>The genome of Folsomia candida.</title>
        <authorList>
            <person name="Faddeeva A."/>
            <person name="Derks M.F."/>
            <person name="Anvar Y."/>
            <person name="Smit S."/>
            <person name="Van Straalen N."/>
            <person name="Roelofs D."/>
        </authorList>
    </citation>
    <scope>NUCLEOTIDE SEQUENCE [LARGE SCALE GENOMIC DNA]</scope>
    <source>
        <strain evidence="2 3">VU population</strain>
        <tissue evidence="2">Whole body</tissue>
    </source>
</reference>
<feature type="compositionally biased region" description="Acidic residues" evidence="1">
    <location>
        <begin position="358"/>
        <end position="368"/>
    </location>
</feature>
<organism evidence="2 3">
    <name type="scientific">Folsomia candida</name>
    <name type="common">Springtail</name>
    <dbReference type="NCBI Taxonomy" id="158441"/>
    <lineage>
        <taxon>Eukaryota</taxon>
        <taxon>Metazoa</taxon>
        <taxon>Ecdysozoa</taxon>
        <taxon>Arthropoda</taxon>
        <taxon>Hexapoda</taxon>
        <taxon>Collembola</taxon>
        <taxon>Entomobryomorpha</taxon>
        <taxon>Isotomoidea</taxon>
        <taxon>Isotomidae</taxon>
        <taxon>Proisotominae</taxon>
        <taxon>Folsomia</taxon>
    </lineage>
</organism>
<dbReference type="OrthoDB" id="21443at2759"/>
<evidence type="ECO:0000313" key="3">
    <source>
        <dbReference type="Proteomes" id="UP000198287"/>
    </source>
</evidence>
<feature type="region of interest" description="Disordered" evidence="1">
    <location>
        <begin position="70"/>
        <end position="104"/>
    </location>
</feature>
<evidence type="ECO:0000256" key="1">
    <source>
        <dbReference type="SAM" id="MobiDB-lite"/>
    </source>
</evidence>
<feature type="compositionally biased region" description="Polar residues" evidence="1">
    <location>
        <begin position="70"/>
        <end position="87"/>
    </location>
</feature>
<sequence length="390" mass="43150">MTSARRAFFNTWDKDCSTLEEMFKPVNQRFPGPAGLLPVLRPDEAPLLQNPSSDLRKQISNIISAGVRLSKNNSSPSKWSDTVSESTLGGKKTRNLSPPGRNQEVYKMDKRPWRELVKHLHLNPNDPDGILNKMNVDWLKNASLTIETKIPFLALVVKEEPEVLAEKQALSGKQKNPSLRLMDCSGSIVAALDSAFVEEYASELSAGTGIAVKNARFIPLRAQVILVVNKSNIICVTSLKKPEKVVPCEKKIKFVSRKSTPISRTNDHSPGSGDENTPKITENKDGIRLLVFSDFCSQTALQEFENIQMIAATKKNTQQPSLLFGAQNSTNLPRFTPPTPLSRPFSANSVLPTPPATQDDDFSSMFGDEDDEDLLLALEAVDFLRDDDSK</sequence>
<accession>A0A226DR52</accession>
<keyword evidence="3" id="KW-1185">Reference proteome</keyword>
<dbReference type="Proteomes" id="UP000198287">
    <property type="component" value="Unassembled WGS sequence"/>
</dbReference>